<dbReference type="RefSeq" id="WP_246404415.1">
    <property type="nucleotide sequence ID" value="NZ_JACIDX010000006.1"/>
</dbReference>
<evidence type="ECO:0000313" key="2">
    <source>
        <dbReference type="Proteomes" id="UP000548867"/>
    </source>
</evidence>
<reference evidence="1 2" key="1">
    <citation type="submission" date="2020-08" db="EMBL/GenBank/DDBJ databases">
        <title>Genomic Encyclopedia of Type Strains, Phase IV (KMG-IV): sequencing the most valuable type-strain genomes for metagenomic binning, comparative biology and taxonomic classification.</title>
        <authorList>
            <person name="Goeker M."/>
        </authorList>
    </citation>
    <scope>NUCLEOTIDE SEQUENCE [LARGE SCALE GENOMIC DNA]</scope>
    <source>
        <strain evidence="1 2">DSM 27057</strain>
    </source>
</reference>
<dbReference type="AlphaFoldDB" id="A0A7W6CIG8"/>
<comment type="caution">
    <text evidence="1">The sequence shown here is derived from an EMBL/GenBank/DDBJ whole genome shotgun (WGS) entry which is preliminary data.</text>
</comment>
<organism evidence="1 2">
    <name type="scientific">Novosphingobium sediminicola</name>
    <dbReference type="NCBI Taxonomy" id="563162"/>
    <lineage>
        <taxon>Bacteria</taxon>
        <taxon>Pseudomonadati</taxon>
        <taxon>Pseudomonadota</taxon>
        <taxon>Alphaproteobacteria</taxon>
        <taxon>Sphingomonadales</taxon>
        <taxon>Sphingomonadaceae</taxon>
        <taxon>Novosphingobium</taxon>
    </lineage>
</organism>
<proteinExistence type="predicted"/>
<protein>
    <submittedName>
        <fullName evidence="1">Pilus assembly protein CpaD</fullName>
    </submittedName>
</protein>
<sequence length="220" mass="22620">MNRISSPLSGRIMNGAVLGLSLMLAGCGGVAENRMLSSVNQPVVSHNSFALDVITGPGGISRAEAQRVSGWFDALGLRYGDRVAIDDPLKSEATLGALAELVSRRGLRISREVPVGEGSVNAGMARIVVTRAVAGVPNCPNWSDNSESNFNNATSHNYGCAVNGNLAAMVADPDHLLSGARTKGQTVVMTSNKAIDAYRAAKPSGDGGNAVKKVGTGGSN</sequence>
<gene>
    <name evidence="1" type="ORF">GGR38_001947</name>
</gene>
<dbReference type="InterPro" id="IPR019027">
    <property type="entry name" value="Pilus_biogenesis_CpaD-related"/>
</dbReference>
<name>A0A7W6CIG8_9SPHN</name>
<evidence type="ECO:0000313" key="1">
    <source>
        <dbReference type="EMBL" id="MBB3954998.1"/>
    </source>
</evidence>
<keyword evidence="2" id="KW-1185">Reference proteome</keyword>
<dbReference type="PROSITE" id="PS51257">
    <property type="entry name" value="PROKAR_LIPOPROTEIN"/>
    <property type="match status" value="1"/>
</dbReference>
<dbReference type="Pfam" id="PF09476">
    <property type="entry name" value="Pilus_CpaD"/>
    <property type="match status" value="1"/>
</dbReference>
<dbReference type="EMBL" id="JACIDX010000006">
    <property type="protein sequence ID" value="MBB3954998.1"/>
    <property type="molecule type" value="Genomic_DNA"/>
</dbReference>
<accession>A0A7W6CIG8</accession>
<dbReference type="Proteomes" id="UP000548867">
    <property type="component" value="Unassembled WGS sequence"/>
</dbReference>